<accession>A0A9J5YHS8</accession>
<name>A0A9J5YHS8_SOLCO</name>
<dbReference type="Proteomes" id="UP000824120">
    <property type="component" value="Chromosome 6"/>
</dbReference>
<evidence type="ECO:0000313" key="2">
    <source>
        <dbReference type="Proteomes" id="UP000824120"/>
    </source>
</evidence>
<organism evidence="1 2">
    <name type="scientific">Solanum commersonii</name>
    <name type="common">Commerson's wild potato</name>
    <name type="synonym">Commerson's nightshade</name>
    <dbReference type="NCBI Taxonomy" id="4109"/>
    <lineage>
        <taxon>Eukaryota</taxon>
        <taxon>Viridiplantae</taxon>
        <taxon>Streptophyta</taxon>
        <taxon>Embryophyta</taxon>
        <taxon>Tracheophyta</taxon>
        <taxon>Spermatophyta</taxon>
        <taxon>Magnoliopsida</taxon>
        <taxon>eudicotyledons</taxon>
        <taxon>Gunneridae</taxon>
        <taxon>Pentapetalae</taxon>
        <taxon>asterids</taxon>
        <taxon>lamiids</taxon>
        <taxon>Solanales</taxon>
        <taxon>Solanaceae</taxon>
        <taxon>Solanoideae</taxon>
        <taxon>Solaneae</taxon>
        <taxon>Solanum</taxon>
    </lineage>
</organism>
<dbReference type="EMBL" id="JACXVP010000006">
    <property type="protein sequence ID" value="KAG5599833.1"/>
    <property type="molecule type" value="Genomic_DNA"/>
</dbReference>
<sequence>MQVQAQPKCSKALTQGMIPYSHNGLQFNASKSDTMLTLTKMNTMYAFTHRFARIFQSTFVSAHSRSKVHVKACNGAEYKGIVI</sequence>
<proteinExistence type="predicted"/>
<evidence type="ECO:0000313" key="1">
    <source>
        <dbReference type="EMBL" id="KAG5599833.1"/>
    </source>
</evidence>
<gene>
    <name evidence="1" type="ORF">H5410_031203</name>
</gene>
<dbReference type="AlphaFoldDB" id="A0A9J5YHS8"/>
<comment type="caution">
    <text evidence="1">The sequence shown here is derived from an EMBL/GenBank/DDBJ whole genome shotgun (WGS) entry which is preliminary data.</text>
</comment>
<reference evidence="1 2" key="1">
    <citation type="submission" date="2020-09" db="EMBL/GenBank/DDBJ databases">
        <title>De no assembly of potato wild relative species, Solanum commersonii.</title>
        <authorList>
            <person name="Cho K."/>
        </authorList>
    </citation>
    <scope>NUCLEOTIDE SEQUENCE [LARGE SCALE GENOMIC DNA]</scope>
    <source>
        <strain evidence="1">LZ3.2</strain>
        <tissue evidence="1">Leaf</tissue>
    </source>
</reference>
<protein>
    <submittedName>
        <fullName evidence="1">Uncharacterized protein</fullName>
    </submittedName>
</protein>
<keyword evidence="2" id="KW-1185">Reference proteome</keyword>